<proteinExistence type="inferred from homology"/>
<sequence>MPLTRRQIYRRRRTVVFGGLFAVLAGIAYLPLTLLAPVVEHDAVDHTPTIAPAAAAAPYWPGYGASAIAATGFPGLLGQAGSTEALPMASITKIVTALTVLEAHPLAVGDEGPEVTMGAADVALYRHFISINGSVAPISSGLRFTQHELLEIALIDSANNYAASLANWAFGSPDAFLAAARGWLDAHGLTGVTVVEPSGIDPANRATAADLITLGQLALANPVVAQIVGTSRMEMHDLGTLSNTNKLIGDSGVDGIKTGTLNSFGANLLFSADLAVGEQTVQLVGVVLGATDHPSLNADVRQMIAQAQAGFHEVPLVAKGEVLGDYTTPWGDSASAIAADTASVVVWGDTPVTAAVTTEPLRLADKGATVGSVVYTAGAQTVTVPLVLSRTIDDPGPGWRLGHPAIIFGMQ</sequence>
<dbReference type="Proteomes" id="UP000322159">
    <property type="component" value="Chromosome"/>
</dbReference>
<evidence type="ECO:0000256" key="8">
    <source>
        <dbReference type="PIRSR" id="PIRSR618044-2"/>
    </source>
</evidence>
<evidence type="ECO:0000256" key="5">
    <source>
        <dbReference type="ARBA" id="ARBA00022984"/>
    </source>
</evidence>
<dbReference type="GO" id="GO:0006508">
    <property type="term" value="P:proteolysis"/>
    <property type="evidence" value="ECO:0007669"/>
    <property type="project" value="InterPro"/>
</dbReference>
<dbReference type="EMBL" id="CP043504">
    <property type="protein sequence ID" value="QEO10043.1"/>
    <property type="molecule type" value="Genomic_DNA"/>
</dbReference>
<dbReference type="InterPro" id="IPR012338">
    <property type="entry name" value="Beta-lactam/transpept-like"/>
</dbReference>
<keyword evidence="6" id="KW-0961">Cell wall biogenesis/degradation</keyword>
<accession>A0A5C1Y7H7</accession>
<evidence type="ECO:0000256" key="10">
    <source>
        <dbReference type="SAM" id="Phobius"/>
    </source>
</evidence>
<evidence type="ECO:0000256" key="4">
    <source>
        <dbReference type="ARBA" id="ARBA00022960"/>
    </source>
</evidence>
<evidence type="ECO:0000313" key="13">
    <source>
        <dbReference type="Proteomes" id="UP000322159"/>
    </source>
</evidence>
<dbReference type="GO" id="GO:0071555">
    <property type="term" value="P:cell wall organization"/>
    <property type="evidence" value="ECO:0007669"/>
    <property type="project" value="UniProtKB-KW"/>
</dbReference>
<keyword evidence="5" id="KW-0573">Peptidoglycan synthesis</keyword>
<protein>
    <submittedName>
        <fullName evidence="12">D-alanyl-D-alanine carboxypeptidase</fullName>
    </submittedName>
</protein>
<gene>
    <name evidence="12" type="ORF">FLP23_08525</name>
</gene>
<dbReference type="InterPro" id="IPR018044">
    <property type="entry name" value="Peptidase_S11"/>
</dbReference>
<feature type="active site" description="Acyl-ester intermediate" evidence="7">
    <location>
        <position position="90"/>
    </location>
</feature>
<comment type="similarity">
    <text evidence="1 9">Belongs to the peptidase S11 family.</text>
</comment>
<evidence type="ECO:0000256" key="6">
    <source>
        <dbReference type="ARBA" id="ARBA00023316"/>
    </source>
</evidence>
<organism evidence="12 13">
    <name type="scientific">Protaetiibacter larvae</name>
    <dbReference type="NCBI Taxonomy" id="2592654"/>
    <lineage>
        <taxon>Bacteria</taxon>
        <taxon>Bacillati</taxon>
        <taxon>Actinomycetota</taxon>
        <taxon>Actinomycetes</taxon>
        <taxon>Micrococcales</taxon>
        <taxon>Microbacteriaceae</taxon>
        <taxon>Protaetiibacter</taxon>
    </lineage>
</organism>
<dbReference type="Pfam" id="PF00768">
    <property type="entry name" value="Peptidase_S11"/>
    <property type="match status" value="1"/>
</dbReference>
<feature type="binding site" evidence="8">
    <location>
        <position position="257"/>
    </location>
    <ligand>
        <name>substrate</name>
    </ligand>
</feature>
<keyword evidence="3" id="KW-0378">Hydrolase</keyword>
<dbReference type="SUPFAM" id="SSF56601">
    <property type="entry name" value="beta-lactamase/transpeptidase-like"/>
    <property type="match status" value="1"/>
</dbReference>
<keyword evidence="10" id="KW-0812">Transmembrane</keyword>
<dbReference type="OrthoDB" id="5241551at2"/>
<dbReference type="InterPro" id="IPR001967">
    <property type="entry name" value="Peptidase_S11_N"/>
</dbReference>
<evidence type="ECO:0000259" key="11">
    <source>
        <dbReference type="Pfam" id="PF00768"/>
    </source>
</evidence>
<evidence type="ECO:0000256" key="3">
    <source>
        <dbReference type="ARBA" id="ARBA00022801"/>
    </source>
</evidence>
<dbReference type="PRINTS" id="PR00725">
    <property type="entry name" value="DADACBPTASE1"/>
</dbReference>
<dbReference type="AlphaFoldDB" id="A0A5C1Y7H7"/>
<feature type="active site" evidence="7">
    <location>
        <position position="157"/>
    </location>
</feature>
<evidence type="ECO:0000313" key="12">
    <source>
        <dbReference type="EMBL" id="QEO10043.1"/>
    </source>
</evidence>
<dbReference type="RefSeq" id="WP_149325461.1">
    <property type="nucleotide sequence ID" value="NZ_CP043504.1"/>
</dbReference>
<evidence type="ECO:0000256" key="7">
    <source>
        <dbReference type="PIRSR" id="PIRSR618044-1"/>
    </source>
</evidence>
<reference evidence="12 13" key="1">
    <citation type="submission" date="2019-09" db="EMBL/GenBank/DDBJ databases">
        <title>Genome sequencing of strain KACC 19322.</title>
        <authorList>
            <person name="Heo J."/>
            <person name="Kim S.-J."/>
            <person name="Kim J.-S."/>
            <person name="Hong S.-B."/>
            <person name="Kwon S.-W."/>
        </authorList>
    </citation>
    <scope>NUCLEOTIDE SEQUENCE [LARGE SCALE GENOMIC DNA]</scope>
    <source>
        <strain evidence="12 13">KACC 19322</strain>
    </source>
</reference>
<feature type="transmembrane region" description="Helical" evidence="10">
    <location>
        <begin position="15"/>
        <end position="39"/>
    </location>
</feature>
<evidence type="ECO:0000256" key="2">
    <source>
        <dbReference type="ARBA" id="ARBA00022729"/>
    </source>
</evidence>
<keyword evidence="10" id="KW-1133">Transmembrane helix</keyword>
<feature type="active site" description="Proton acceptor" evidence="7">
    <location>
        <position position="93"/>
    </location>
</feature>
<feature type="domain" description="Peptidase S11 D-alanyl-D-alanine carboxypeptidase A N-terminal" evidence="11">
    <location>
        <begin position="81"/>
        <end position="291"/>
    </location>
</feature>
<evidence type="ECO:0000256" key="1">
    <source>
        <dbReference type="ARBA" id="ARBA00007164"/>
    </source>
</evidence>
<keyword evidence="2" id="KW-0732">Signal</keyword>
<keyword evidence="4" id="KW-0133">Cell shape</keyword>
<dbReference type="GO" id="GO:0008360">
    <property type="term" value="P:regulation of cell shape"/>
    <property type="evidence" value="ECO:0007669"/>
    <property type="project" value="UniProtKB-KW"/>
</dbReference>
<keyword evidence="10" id="KW-0472">Membrane</keyword>
<evidence type="ECO:0000256" key="9">
    <source>
        <dbReference type="RuleBase" id="RU004016"/>
    </source>
</evidence>
<keyword evidence="13" id="KW-1185">Reference proteome</keyword>
<name>A0A5C1Y7H7_9MICO</name>
<dbReference type="GO" id="GO:0009002">
    <property type="term" value="F:serine-type D-Ala-D-Ala carboxypeptidase activity"/>
    <property type="evidence" value="ECO:0007669"/>
    <property type="project" value="InterPro"/>
</dbReference>
<keyword evidence="12" id="KW-0645">Protease</keyword>
<dbReference type="GO" id="GO:0009252">
    <property type="term" value="P:peptidoglycan biosynthetic process"/>
    <property type="evidence" value="ECO:0007669"/>
    <property type="project" value="UniProtKB-KW"/>
</dbReference>
<dbReference type="KEGG" id="lyk:FLP23_08525"/>
<keyword evidence="12" id="KW-0121">Carboxypeptidase</keyword>
<dbReference type="Gene3D" id="3.40.710.10">
    <property type="entry name" value="DD-peptidase/beta-lactamase superfamily"/>
    <property type="match status" value="1"/>
</dbReference>